<dbReference type="InParanoid" id="T1EXI0"/>
<evidence type="ECO:0000313" key="14">
    <source>
        <dbReference type="Proteomes" id="UP000015101"/>
    </source>
</evidence>
<dbReference type="EMBL" id="KB097753">
    <property type="protein sequence ID" value="ESN90301.1"/>
    <property type="molecule type" value="Genomic_DNA"/>
</dbReference>
<comment type="subcellular location">
    <subcellularLocation>
        <location evidence="1">Membrane</location>
        <topology evidence="1">Multi-pass membrane protein</topology>
    </subcellularLocation>
</comment>
<reference evidence="13" key="3">
    <citation type="submission" date="2015-06" db="UniProtKB">
        <authorList>
            <consortium name="EnsemblMetazoa"/>
        </authorList>
    </citation>
    <scope>IDENTIFICATION</scope>
</reference>
<evidence type="ECO:0000313" key="12">
    <source>
        <dbReference type="EMBL" id="ESN90301.1"/>
    </source>
</evidence>
<keyword evidence="3 11" id="KW-0894">Sodium channel</keyword>
<accession>T1EXI0</accession>
<dbReference type="EnsemblMetazoa" id="HelroT165950">
    <property type="protein sequence ID" value="HelroP165950"/>
    <property type="gene ID" value="HelroG165950"/>
</dbReference>
<organism evidence="13 14">
    <name type="scientific">Helobdella robusta</name>
    <name type="common">Californian leech</name>
    <dbReference type="NCBI Taxonomy" id="6412"/>
    <lineage>
        <taxon>Eukaryota</taxon>
        <taxon>Metazoa</taxon>
        <taxon>Spiralia</taxon>
        <taxon>Lophotrochozoa</taxon>
        <taxon>Annelida</taxon>
        <taxon>Clitellata</taxon>
        <taxon>Hirudinea</taxon>
        <taxon>Rhynchobdellida</taxon>
        <taxon>Glossiphoniidae</taxon>
        <taxon>Helobdella</taxon>
    </lineage>
</organism>
<gene>
    <name evidence="13" type="primary">20201280</name>
    <name evidence="12" type="ORF">HELRODRAFT_165950</name>
</gene>
<keyword evidence="7 11" id="KW-0406">Ion transport</keyword>
<evidence type="ECO:0000256" key="8">
    <source>
        <dbReference type="ARBA" id="ARBA00023136"/>
    </source>
</evidence>
<evidence type="ECO:0000256" key="1">
    <source>
        <dbReference type="ARBA" id="ARBA00004141"/>
    </source>
</evidence>
<dbReference type="AlphaFoldDB" id="T1EXI0"/>
<keyword evidence="14" id="KW-1185">Reference proteome</keyword>
<keyword evidence="4 11" id="KW-0812">Transmembrane</keyword>
<evidence type="ECO:0000313" key="13">
    <source>
        <dbReference type="EnsemblMetazoa" id="HelroP165950"/>
    </source>
</evidence>
<evidence type="ECO:0000256" key="10">
    <source>
        <dbReference type="ARBA" id="ARBA00023303"/>
    </source>
</evidence>
<reference evidence="12 14" key="2">
    <citation type="journal article" date="2013" name="Nature">
        <title>Insights into bilaterian evolution from three spiralian genomes.</title>
        <authorList>
            <person name="Simakov O."/>
            <person name="Marletaz F."/>
            <person name="Cho S.J."/>
            <person name="Edsinger-Gonzales E."/>
            <person name="Havlak P."/>
            <person name="Hellsten U."/>
            <person name="Kuo D.H."/>
            <person name="Larsson T."/>
            <person name="Lv J."/>
            <person name="Arendt D."/>
            <person name="Savage R."/>
            <person name="Osoegawa K."/>
            <person name="de Jong P."/>
            <person name="Grimwood J."/>
            <person name="Chapman J.A."/>
            <person name="Shapiro H."/>
            <person name="Aerts A."/>
            <person name="Otillar R.P."/>
            <person name="Terry A.Y."/>
            <person name="Boore J.L."/>
            <person name="Grigoriev I.V."/>
            <person name="Lindberg D.R."/>
            <person name="Seaver E.C."/>
            <person name="Weisblat D.A."/>
            <person name="Putnam N.H."/>
            <person name="Rokhsar D.S."/>
        </authorList>
    </citation>
    <scope>NUCLEOTIDE SEQUENCE</scope>
</reference>
<keyword evidence="2 11" id="KW-0813">Transport</keyword>
<dbReference type="CTD" id="20201280"/>
<dbReference type="Gene3D" id="2.60.470.10">
    <property type="entry name" value="Acid-sensing ion channels like domains"/>
    <property type="match status" value="1"/>
</dbReference>
<dbReference type="Proteomes" id="UP000015101">
    <property type="component" value="Unassembled WGS sequence"/>
</dbReference>
<dbReference type="EMBL" id="AMQM01002219">
    <property type="status" value="NOT_ANNOTATED_CDS"/>
    <property type="molecule type" value="Genomic_DNA"/>
</dbReference>
<dbReference type="Pfam" id="PF00858">
    <property type="entry name" value="ASC"/>
    <property type="match status" value="1"/>
</dbReference>
<sequence>MVHKFEVSVVLNVGSSYHNRLCLLSSQSRGVHVSVHNPGSPPDLKRGLIMAPGTENIVTIVQTERFRLDKPHNNFYEKITLFGLLDWHEILPGKLLNAVYRNNFFWRVHLGKPLRNRFVEKQNYNK</sequence>
<keyword evidence="9 11" id="KW-0739">Sodium transport</keyword>
<protein>
    <submittedName>
        <fullName evidence="12 13">Uncharacterized protein</fullName>
    </submittedName>
</protein>
<evidence type="ECO:0000256" key="7">
    <source>
        <dbReference type="ARBA" id="ARBA00023065"/>
    </source>
</evidence>
<reference evidence="14" key="1">
    <citation type="submission" date="2012-12" db="EMBL/GenBank/DDBJ databases">
        <authorList>
            <person name="Hellsten U."/>
            <person name="Grimwood J."/>
            <person name="Chapman J.A."/>
            <person name="Shapiro H."/>
            <person name="Aerts A."/>
            <person name="Otillar R.P."/>
            <person name="Terry A.Y."/>
            <person name="Boore J.L."/>
            <person name="Simakov O."/>
            <person name="Marletaz F."/>
            <person name="Cho S.-J."/>
            <person name="Edsinger-Gonzales E."/>
            <person name="Havlak P."/>
            <person name="Kuo D.-H."/>
            <person name="Larsson T."/>
            <person name="Lv J."/>
            <person name="Arendt D."/>
            <person name="Savage R."/>
            <person name="Osoegawa K."/>
            <person name="de Jong P."/>
            <person name="Lindberg D.R."/>
            <person name="Seaver E.C."/>
            <person name="Weisblat D.A."/>
            <person name="Putnam N.H."/>
            <person name="Grigoriev I.V."/>
            <person name="Rokhsar D.S."/>
        </authorList>
    </citation>
    <scope>NUCLEOTIDE SEQUENCE</scope>
</reference>
<keyword evidence="8" id="KW-0472">Membrane</keyword>
<evidence type="ECO:0000256" key="5">
    <source>
        <dbReference type="ARBA" id="ARBA00022989"/>
    </source>
</evidence>
<evidence type="ECO:0000256" key="6">
    <source>
        <dbReference type="ARBA" id="ARBA00023053"/>
    </source>
</evidence>
<evidence type="ECO:0000256" key="3">
    <source>
        <dbReference type="ARBA" id="ARBA00022461"/>
    </source>
</evidence>
<dbReference type="GO" id="GO:0005272">
    <property type="term" value="F:sodium channel activity"/>
    <property type="evidence" value="ECO:0007669"/>
    <property type="project" value="UniProtKB-KW"/>
</dbReference>
<dbReference type="HOGENOM" id="CLU_1983987_0_0_1"/>
<evidence type="ECO:0000256" key="9">
    <source>
        <dbReference type="ARBA" id="ARBA00023201"/>
    </source>
</evidence>
<keyword evidence="6" id="KW-0915">Sodium</keyword>
<comment type="similarity">
    <text evidence="11">Belongs to the amiloride-sensitive sodium channel (TC 1.A.6) family.</text>
</comment>
<name>T1EXI0_HELRO</name>
<keyword evidence="10 11" id="KW-0407">Ion channel</keyword>
<proteinExistence type="inferred from homology"/>
<dbReference type="GeneID" id="20201280"/>
<dbReference type="RefSeq" id="XP_009031257.1">
    <property type="nucleotide sequence ID" value="XM_009033009.1"/>
</dbReference>
<dbReference type="InterPro" id="IPR001873">
    <property type="entry name" value="ENaC"/>
</dbReference>
<dbReference type="KEGG" id="hro:HELRODRAFT_165950"/>
<evidence type="ECO:0000256" key="2">
    <source>
        <dbReference type="ARBA" id="ARBA00022448"/>
    </source>
</evidence>
<dbReference type="GO" id="GO:0016020">
    <property type="term" value="C:membrane"/>
    <property type="evidence" value="ECO:0007669"/>
    <property type="project" value="UniProtKB-SubCell"/>
</dbReference>
<keyword evidence="5" id="KW-1133">Transmembrane helix</keyword>
<evidence type="ECO:0000256" key="4">
    <source>
        <dbReference type="ARBA" id="ARBA00022692"/>
    </source>
</evidence>
<evidence type="ECO:0000256" key="11">
    <source>
        <dbReference type="RuleBase" id="RU000679"/>
    </source>
</evidence>